<evidence type="ECO:0000313" key="3">
    <source>
        <dbReference type="Proteomes" id="UP001501237"/>
    </source>
</evidence>
<dbReference type="CDD" id="cd05830">
    <property type="entry name" value="Sortase_E"/>
    <property type="match status" value="1"/>
</dbReference>
<keyword evidence="1" id="KW-0378">Hydrolase</keyword>
<dbReference type="NCBIfam" id="TIGR01076">
    <property type="entry name" value="sortase_fam"/>
    <property type="match status" value="1"/>
</dbReference>
<dbReference type="InterPro" id="IPR023365">
    <property type="entry name" value="Sortase_dom-sf"/>
</dbReference>
<proteinExistence type="predicted"/>
<evidence type="ECO:0000256" key="1">
    <source>
        <dbReference type="ARBA" id="ARBA00022801"/>
    </source>
</evidence>
<gene>
    <name evidence="2" type="ORF">GCM10010468_17390</name>
</gene>
<sequence>MRTVARVIAELLVTFGLVLALLVAHLKWGTDDYTRRAQRGLSDELDKVWSAQSVVAVKPGRAHAVTPPAPAPAKGRPFAVLRVPRFGASWHFTAVEGVTDADLAKGPGHYPGTAQPGQVGNAVFSGHRTTYLAPFNRMGELVPGDEILVDTATLTHVYRVTGHRIVLPTDLSVLAPVPGRPGERARRASLTLTTCHPKYSAAYRLVVFAELSASRPRTT</sequence>
<dbReference type="InterPro" id="IPR005754">
    <property type="entry name" value="Sortase"/>
</dbReference>
<dbReference type="Pfam" id="PF04203">
    <property type="entry name" value="Sortase"/>
    <property type="match status" value="1"/>
</dbReference>
<accession>A0ABP6Q3U8</accession>
<protein>
    <submittedName>
        <fullName evidence="2">Class E sortase</fullName>
    </submittedName>
</protein>
<dbReference type="NCBIfam" id="NF033747">
    <property type="entry name" value="class_E_sortase"/>
    <property type="match status" value="1"/>
</dbReference>
<dbReference type="EMBL" id="BAAAUV010000004">
    <property type="protein sequence ID" value="GAA3203342.1"/>
    <property type="molecule type" value="Genomic_DNA"/>
</dbReference>
<evidence type="ECO:0000313" key="2">
    <source>
        <dbReference type="EMBL" id="GAA3203342.1"/>
    </source>
</evidence>
<name>A0ABP6Q3U8_9ACTN</name>
<dbReference type="SUPFAM" id="SSF63817">
    <property type="entry name" value="Sortase"/>
    <property type="match status" value="1"/>
</dbReference>
<dbReference type="Proteomes" id="UP001501237">
    <property type="component" value="Unassembled WGS sequence"/>
</dbReference>
<dbReference type="RefSeq" id="WP_344824427.1">
    <property type="nucleotide sequence ID" value="NZ_BAAAUV010000004.1"/>
</dbReference>
<reference evidence="3" key="1">
    <citation type="journal article" date="2019" name="Int. J. Syst. Evol. Microbiol.">
        <title>The Global Catalogue of Microorganisms (GCM) 10K type strain sequencing project: providing services to taxonomists for standard genome sequencing and annotation.</title>
        <authorList>
            <consortium name="The Broad Institute Genomics Platform"/>
            <consortium name="The Broad Institute Genome Sequencing Center for Infectious Disease"/>
            <person name="Wu L."/>
            <person name="Ma J."/>
        </authorList>
    </citation>
    <scope>NUCLEOTIDE SEQUENCE [LARGE SCALE GENOMIC DNA]</scope>
    <source>
        <strain evidence="3">JCM 9377</strain>
    </source>
</reference>
<comment type="caution">
    <text evidence="2">The sequence shown here is derived from an EMBL/GenBank/DDBJ whole genome shotgun (WGS) entry which is preliminary data.</text>
</comment>
<organism evidence="2 3">
    <name type="scientific">Actinocorallia longicatena</name>
    <dbReference type="NCBI Taxonomy" id="111803"/>
    <lineage>
        <taxon>Bacteria</taxon>
        <taxon>Bacillati</taxon>
        <taxon>Actinomycetota</taxon>
        <taxon>Actinomycetes</taxon>
        <taxon>Streptosporangiales</taxon>
        <taxon>Thermomonosporaceae</taxon>
        <taxon>Actinocorallia</taxon>
    </lineage>
</organism>
<dbReference type="InterPro" id="IPR053465">
    <property type="entry name" value="Sortase_Class_E"/>
</dbReference>
<keyword evidence="3" id="KW-1185">Reference proteome</keyword>
<dbReference type="Gene3D" id="2.40.260.10">
    <property type="entry name" value="Sortase"/>
    <property type="match status" value="1"/>
</dbReference>
<dbReference type="InterPro" id="IPR042003">
    <property type="entry name" value="Sortase_E"/>
</dbReference>